<comment type="caution">
    <text evidence="1">The sequence shown here is derived from an EMBL/GenBank/DDBJ whole genome shotgun (WGS) entry which is preliminary data.</text>
</comment>
<dbReference type="EMBL" id="JAHVJA010000008">
    <property type="protein sequence ID" value="MBY6141052.1"/>
    <property type="molecule type" value="Genomic_DNA"/>
</dbReference>
<dbReference type="Gene3D" id="3.90.226.10">
    <property type="entry name" value="2-enoyl-CoA Hydratase, Chain A, domain 1"/>
    <property type="match status" value="1"/>
</dbReference>
<proteinExistence type="predicted"/>
<dbReference type="InterPro" id="IPR029045">
    <property type="entry name" value="ClpP/crotonase-like_dom_sf"/>
</dbReference>
<dbReference type="SUPFAM" id="SSF52096">
    <property type="entry name" value="ClpP/crotonase"/>
    <property type="match status" value="1"/>
</dbReference>
<evidence type="ECO:0000313" key="2">
    <source>
        <dbReference type="Proteomes" id="UP000766629"/>
    </source>
</evidence>
<reference evidence="1 2" key="1">
    <citation type="submission" date="2021-06" db="EMBL/GenBank/DDBJ databases">
        <title>50 bacteria genomes isolated from Dapeng, Shenzhen, China.</title>
        <authorList>
            <person name="Zheng W."/>
            <person name="Yu S."/>
            <person name="Huang Y."/>
        </authorList>
    </citation>
    <scope>NUCLEOTIDE SEQUENCE [LARGE SCALE GENOMIC DNA]</scope>
    <source>
        <strain evidence="1 2">DP1N14-2</strain>
    </source>
</reference>
<gene>
    <name evidence="1" type="ORF">KUV26_16555</name>
</gene>
<dbReference type="RefSeq" id="WP_222509144.1">
    <property type="nucleotide sequence ID" value="NZ_JAHVJA010000008.1"/>
</dbReference>
<keyword evidence="2" id="KW-1185">Reference proteome</keyword>
<organism evidence="1 2">
    <name type="scientific">Leisingera daeponensis</name>
    <dbReference type="NCBI Taxonomy" id="405746"/>
    <lineage>
        <taxon>Bacteria</taxon>
        <taxon>Pseudomonadati</taxon>
        <taxon>Pseudomonadota</taxon>
        <taxon>Alphaproteobacteria</taxon>
        <taxon>Rhodobacterales</taxon>
        <taxon>Roseobacteraceae</taxon>
        <taxon>Leisingera</taxon>
    </lineage>
</organism>
<dbReference type="Proteomes" id="UP000766629">
    <property type="component" value="Unassembled WGS sequence"/>
</dbReference>
<evidence type="ECO:0000313" key="1">
    <source>
        <dbReference type="EMBL" id="MBY6141052.1"/>
    </source>
</evidence>
<protein>
    <submittedName>
        <fullName evidence="1">Uncharacterized protein</fullName>
    </submittedName>
</protein>
<sequence length="176" mass="19569">MSAAAAREALPQKFSLQGKTLVYDTETDVTDGLAEITEEDVAHLRDILKQSPEISELQLNSVGGSVYAGEEIAGLVLEYGLDTLVDGTCISACVDVFLAGERRRRRWATPFEFGSWIYEDTQREVYEHLSYMVARGVEPGFAIETLRTDPDGEWYPSRLRLIAAGVLRELRPGQTP</sequence>
<name>A0ABS7NJQ6_9RHOB</name>
<accession>A0ABS7NJQ6</accession>